<feature type="binding site" evidence="4">
    <location>
        <begin position="137"/>
        <end position="138"/>
    </location>
    <ligand>
        <name>S-methyl-5'-thioadenosine</name>
        <dbReference type="ChEBI" id="CHEBI:17509"/>
    </ligand>
</feature>
<dbReference type="Pfam" id="PF17284">
    <property type="entry name" value="Spermine_synt_N"/>
    <property type="match status" value="1"/>
</dbReference>
<dbReference type="PANTHER" id="PTHR11558:SF11">
    <property type="entry name" value="SPERMIDINE SYNTHASE"/>
    <property type="match status" value="1"/>
</dbReference>
<evidence type="ECO:0000256" key="3">
    <source>
        <dbReference type="ARBA" id="ARBA00023115"/>
    </source>
</evidence>
<comment type="subunit">
    <text evidence="4">Homodimer or homotetramer.</text>
</comment>
<evidence type="ECO:0000256" key="6">
    <source>
        <dbReference type="RuleBase" id="RU003836"/>
    </source>
</evidence>
<dbReference type="OrthoDB" id="9793120at2"/>
<evidence type="ECO:0000313" key="9">
    <source>
        <dbReference type="EMBL" id="RKO67489.1"/>
    </source>
</evidence>
<evidence type="ECO:0000256" key="7">
    <source>
        <dbReference type="RuleBase" id="RU003837"/>
    </source>
</evidence>
<dbReference type="InterPro" id="IPR030373">
    <property type="entry name" value="PABS_CS"/>
</dbReference>
<proteinExistence type="inferred from homology"/>
<dbReference type="InterPro" id="IPR029063">
    <property type="entry name" value="SAM-dependent_MTases_sf"/>
</dbReference>
<comment type="function">
    <text evidence="4">Catalyzes the irreversible transfer of a propylamine group from the amino donor S-adenosylmethioninamine (decarboxy-AdoMet) to putrescine (1,4-diaminobutane) to yield spermidine.</text>
</comment>
<feature type="binding site" evidence="4">
    <location>
        <position position="62"/>
    </location>
    <ligand>
        <name>spermidine</name>
        <dbReference type="ChEBI" id="CHEBI:57834"/>
    </ligand>
</feature>
<protein>
    <recommendedName>
        <fullName evidence="4">Polyamine aminopropyltransferase</fullName>
    </recommendedName>
    <alternativeName>
        <fullName evidence="4">Putrescine aminopropyltransferase</fullName>
        <shortName evidence="4">PAPT</shortName>
    </alternativeName>
    <alternativeName>
        <fullName evidence="4">Spermidine synthase</fullName>
        <shortName evidence="4">SPDS</shortName>
        <shortName evidence="4">SPDSY</shortName>
        <ecNumber evidence="4">2.5.1.16</ecNumber>
    </alternativeName>
</protein>
<comment type="similarity">
    <text evidence="1 4 6">Belongs to the spermidine/spermine synthase family.</text>
</comment>
<dbReference type="PROSITE" id="PS51006">
    <property type="entry name" value="PABS_2"/>
    <property type="match status" value="1"/>
</dbReference>
<dbReference type="NCBIfam" id="TIGR00417">
    <property type="entry name" value="speE"/>
    <property type="match status" value="1"/>
</dbReference>
<dbReference type="InterPro" id="IPR037163">
    <property type="entry name" value="Spermidine_synt_N_sf"/>
</dbReference>
<dbReference type="InterPro" id="IPR030374">
    <property type="entry name" value="PABS"/>
</dbReference>
<keyword evidence="10" id="KW-1185">Reference proteome</keyword>
<keyword evidence="2 4" id="KW-0808">Transferase</keyword>
<comment type="caution">
    <text evidence="9">The sequence shown here is derived from an EMBL/GenBank/DDBJ whole genome shotgun (WGS) entry which is preliminary data.</text>
</comment>
<feature type="binding site" evidence="4">
    <location>
        <begin position="155"/>
        <end position="158"/>
    </location>
    <ligand>
        <name>spermidine</name>
        <dbReference type="ChEBI" id="CHEBI:57834"/>
    </ligand>
</feature>
<feature type="binding site" evidence="4">
    <location>
        <position position="86"/>
    </location>
    <ligand>
        <name>spermidine</name>
        <dbReference type="ChEBI" id="CHEBI:57834"/>
    </ligand>
</feature>
<dbReference type="GO" id="GO:0004766">
    <property type="term" value="F:spermidine synthase activity"/>
    <property type="evidence" value="ECO:0007669"/>
    <property type="project" value="UniProtKB-UniRule"/>
</dbReference>
<dbReference type="Gene3D" id="3.40.50.150">
    <property type="entry name" value="Vaccinia Virus protein VP39"/>
    <property type="match status" value="1"/>
</dbReference>
<evidence type="ECO:0000313" key="10">
    <source>
        <dbReference type="Proteomes" id="UP000271256"/>
    </source>
</evidence>
<dbReference type="Pfam" id="PF01564">
    <property type="entry name" value="Spermine_synth"/>
    <property type="match status" value="1"/>
</dbReference>
<evidence type="ECO:0000256" key="5">
    <source>
        <dbReference type="PROSITE-ProRule" id="PRU00354"/>
    </source>
</evidence>
<keyword evidence="4 7" id="KW-0745">Spermidine biosynthesis</keyword>
<sequence length="277" mass="31413">MNCWFTELQTDHLKLSCRVKKVLCEEKTPFQHLAVYDTVQFGRMLALDDVIQTTVKDEFVYHEMITHVGLNTHPNPRRVLVIGGGDGGSIREILKHSSVEQATLVEIDERVIAAAREYLPEISCALDDPRVRVIVDDGIKHVKENRNTYDMIIVDSTDPVGPAEGLFGKAFYQDVHDALTEDGLFVAQTESPFFNQDIISRVFRDIRSIFPITRLFLACVPTYPGGLWSFTMGSKKYDPRQVNVLELPDLKTRYYSPAIHRAAFELPPFVAELVEQG</sequence>
<dbReference type="Gene3D" id="2.30.140.10">
    <property type="entry name" value="Spermidine synthase, tetramerisation domain"/>
    <property type="match status" value="1"/>
</dbReference>
<evidence type="ECO:0000256" key="1">
    <source>
        <dbReference type="ARBA" id="ARBA00007867"/>
    </source>
</evidence>
<evidence type="ECO:0000259" key="8">
    <source>
        <dbReference type="PROSITE" id="PS51006"/>
    </source>
</evidence>
<dbReference type="PANTHER" id="PTHR11558">
    <property type="entry name" value="SPERMIDINE/SPERMINE SYNTHASE"/>
    <property type="match status" value="1"/>
</dbReference>
<dbReference type="GO" id="GO:0005829">
    <property type="term" value="C:cytosol"/>
    <property type="evidence" value="ECO:0007669"/>
    <property type="project" value="TreeGrafter"/>
</dbReference>
<feature type="active site" description="Proton acceptor" evidence="4 5">
    <location>
        <position position="155"/>
    </location>
</feature>
<dbReference type="NCBIfam" id="NF002010">
    <property type="entry name" value="PRK00811.1"/>
    <property type="match status" value="1"/>
</dbReference>
<comment type="catalytic activity">
    <reaction evidence="4 7">
        <text>S-adenosyl 3-(methylsulfanyl)propylamine + putrescine = S-methyl-5'-thioadenosine + spermidine + H(+)</text>
        <dbReference type="Rhea" id="RHEA:12721"/>
        <dbReference type="ChEBI" id="CHEBI:15378"/>
        <dbReference type="ChEBI" id="CHEBI:17509"/>
        <dbReference type="ChEBI" id="CHEBI:57443"/>
        <dbReference type="ChEBI" id="CHEBI:57834"/>
        <dbReference type="ChEBI" id="CHEBI:326268"/>
        <dbReference type="EC" id="2.5.1.16"/>
    </reaction>
</comment>
<dbReference type="UniPathway" id="UPA00248">
    <property type="reaction ID" value="UER00314"/>
</dbReference>
<accession>A0A494WVI4</accession>
<dbReference type="AlphaFoldDB" id="A0A494WVI4"/>
<organism evidence="9 10">
    <name type="scientific">Desulfofundulus salinus</name>
    <dbReference type="NCBI Taxonomy" id="2419843"/>
    <lineage>
        <taxon>Bacteria</taxon>
        <taxon>Bacillati</taxon>
        <taxon>Bacillota</taxon>
        <taxon>Clostridia</taxon>
        <taxon>Eubacteriales</taxon>
        <taxon>Peptococcaceae</taxon>
        <taxon>Desulfofundulus</taxon>
    </lineage>
</organism>
<evidence type="ECO:0000256" key="4">
    <source>
        <dbReference type="HAMAP-Rule" id="MF_00198"/>
    </source>
</evidence>
<dbReference type="EMBL" id="RBWE01000001">
    <property type="protein sequence ID" value="RKO67489.1"/>
    <property type="molecule type" value="Genomic_DNA"/>
</dbReference>
<feature type="binding site" evidence="4">
    <location>
        <position position="31"/>
    </location>
    <ligand>
        <name>S-methyl-5'-thioadenosine</name>
        <dbReference type="ChEBI" id="CHEBI:17509"/>
    </ligand>
</feature>
<reference evidence="9 10" key="1">
    <citation type="submission" date="2018-10" db="EMBL/GenBank/DDBJ databases">
        <authorList>
            <person name="Grouzdev D.S."/>
            <person name="Krutkina M.S."/>
            <person name="Tourova T.P."/>
            <person name="Nazina T.N."/>
        </authorList>
    </citation>
    <scope>NUCLEOTIDE SEQUENCE [LARGE SCALE GENOMIC DNA]</scope>
    <source>
        <strain evidence="9 10">435</strain>
    </source>
</reference>
<dbReference type="RefSeq" id="WP_121451899.1">
    <property type="nucleotide sequence ID" value="NZ_RBWE01000001.1"/>
</dbReference>
<dbReference type="Proteomes" id="UP000271256">
    <property type="component" value="Unassembled WGS sequence"/>
</dbReference>
<dbReference type="GO" id="GO:0008295">
    <property type="term" value="P:spermidine biosynthetic process"/>
    <property type="evidence" value="ECO:0007669"/>
    <property type="project" value="UniProtKB-UniRule"/>
</dbReference>
<keyword evidence="3 4" id="KW-0620">Polyamine biosynthesis</keyword>
<name>A0A494WVI4_9FIRM</name>
<feature type="binding site" evidence="4">
    <location>
        <position position="106"/>
    </location>
    <ligand>
        <name>S-methyl-5'-thioadenosine</name>
        <dbReference type="ChEBI" id="CHEBI:17509"/>
    </ligand>
</feature>
<dbReference type="HAMAP" id="MF_00198">
    <property type="entry name" value="Spermidine_synth"/>
    <property type="match status" value="1"/>
</dbReference>
<comment type="pathway">
    <text evidence="4">Amine and polyamine biosynthesis; spermidine biosynthesis; spermidine from putrescine: step 1/1.</text>
</comment>
<dbReference type="InterPro" id="IPR035246">
    <property type="entry name" value="Spermidine_synt_N"/>
</dbReference>
<dbReference type="CDD" id="cd02440">
    <property type="entry name" value="AdoMet_MTases"/>
    <property type="match status" value="1"/>
</dbReference>
<dbReference type="EC" id="2.5.1.16" evidence="4"/>
<gene>
    <name evidence="4" type="primary">speE</name>
    <name evidence="9" type="ORF">D7024_11305</name>
</gene>
<dbReference type="InterPro" id="IPR001045">
    <property type="entry name" value="Spermi_synthase"/>
</dbReference>
<evidence type="ECO:0000256" key="2">
    <source>
        <dbReference type="ARBA" id="ARBA00022679"/>
    </source>
</evidence>
<dbReference type="PROSITE" id="PS01330">
    <property type="entry name" value="PABS_1"/>
    <property type="match status" value="1"/>
</dbReference>
<dbReference type="NCBIfam" id="NF037959">
    <property type="entry name" value="MFS_SpdSyn"/>
    <property type="match status" value="1"/>
</dbReference>
<feature type="domain" description="PABS" evidence="8">
    <location>
        <begin position="2"/>
        <end position="235"/>
    </location>
</feature>
<dbReference type="SUPFAM" id="SSF53335">
    <property type="entry name" value="S-adenosyl-L-methionine-dependent methyltransferases"/>
    <property type="match status" value="1"/>
</dbReference>
<feature type="binding site" evidence="4">
    <location>
        <position position="162"/>
    </location>
    <ligand>
        <name>S-methyl-5'-thioadenosine</name>
        <dbReference type="ChEBI" id="CHEBI:17509"/>
    </ligand>
</feature>